<dbReference type="InterPro" id="IPR050525">
    <property type="entry name" value="ECM_Assembly_Org"/>
</dbReference>
<evidence type="ECO:0000259" key="4">
    <source>
        <dbReference type="PROSITE" id="PS50940"/>
    </source>
</evidence>
<keyword evidence="2" id="KW-0732">Signal</keyword>
<dbReference type="GeneID" id="101847424"/>
<name>A0ABM1VTV4_APLCA</name>
<dbReference type="SUPFAM" id="SSF53300">
    <property type="entry name" value="vWA-like"/>
    <property type="match status" value="1"/>
</dbReference>
<evidence type="ECO:0000313" key="6">
    <source>
        <dbReference type="RefSeq" id="XP_035825846.1"/>
    </source>
</evidence>
<dbReference type="InterPro" id="IPR002557">
    <property type="entry name" value="Chitin-bd_dom"/>
</dbReference>
<dbReference type="PROSITE" id="PS50940">
    <property type="entry name" value="CHIT_BIND_II"/>
    <property type="match status" value="1"/>
</dbReference>
<proteinExistence type="predicted"/>
<dbReference type="SMART" id="SM00327">
    <property type="entry name" value="VWA"/>
    <property type="match status" value="1"/>
</dbReference>
<keyword evidence="5" id="KW-1185">Reference proteome</keyword>
<feature type="compositionally biased region" description="Low complexity" evidence="1">
    <location>
        <begin position="487"/>
        <end position="501"/>
    </location>
</feature>
<dbReference type="Gene3D" id="3.20.20.80">
    <property type="entry name" value="Glycosidases"/>
    <property type="match status" value="1"/>
</dbReference>
<dbReference type="PANTHER" id="PTHR24020:SF20">
    <property type="entry name" value="PH DOMAIN-CONTAINING PROTEIN"/>
    <property type="match status" value="1"/>
</dbReference>
<dbReference type="Pfam" id="PF00092">
    <property type="entry name" value="VWA"/>
    <property type="match status" value="1"/>
</dbReference>
<organism evidence="5 6">
    <name type="scientific">Aplysia californica</name>
    <name type="common">California sea hare</name>
    <dbReference type="NCBI Taxonomy" id="6500"/>
    <lineage>
        <taxon>Eukaryota</taxon>
        <taxon>Metazoa</taxon>
        <taxon>Spiralia</taxon>
        <taxon>Lophotrochozoa</taxon>
        <taxon>Mollusca</taxon>
        <taxon>Gastropoda</taxon>
        <taxon>Heterobranchia</taxon>
        <taxon>Euthyneura</taxon>
        <taxon>Tectipleura</taxon>
        <taxon>Aplysiida</taxon>
        <taxon>Aplysioidea</taxon>
        <taxon>Aplysiidae</taxon>
        <taxon>Aplysia</taxon>
    </lineage>
</organism>
<accession>A0ABM1VTV4</accession>
<feature type="domain" description="VWFA" evidence="3">
    <location>
        <begin position="122"/>
        <end position="309"/>
    </location>
</feature>
<feature type="signal peptide" evidence="2">
    <location>
        <begin position="1"/>
        <end position="22"/>
    </location>
</feature>
<dbReference type="InterPro" id="IPR036508">
    <property type="entry name" value="Chitin-bd_dom_sf"/>
</dbReference>
<dbReference type="InterPro" id="IPR036465">
    <property type="entry name" value="vWFA_dom_sf"/>
</dbReference>
<feature type="chain" id="PRO_5046613920" evidence="2">
    <location>
        <begin position="23"/>
        <end position="643"/>
    </location>
</feature>
<dbReference type="PROSITE" id="PS50234">
    <property type="entry name" value="VWFA"/>
    <property type="match status" value="1"/>
</dbReference>
<dbReference type="Pfam" id="PF01607">
    <property type="entry name" value="CBM_14"/>
    <property type="match status" value="1"/>
</dbReference>
<feature type="compositionally biased region" description="Low complexity" evidence="1">
    <location>
        <begin position="462"/>
        <end position="471"/>
    </location>
</feature>
<protein>
    <submittedName>
        <fullName evidence="6">Uncharacterized protein LOC101847424</fullName>
    </submittedName>
</protein>
<evidence type="ECO:0000256" key="2">
    <source>
        <dbReference type="SAM" id="SignalP"/>
    </source>
</evidence>
<gene>
    <name evidence="6" type="primary">LOC101847424</name>
</gene>
<dbReference type="Proteomes" id="UP000694888">
    <property type="component" value="Unplaced"/>
</dbReference>
<evidence type="ECO:0000256" key="1">
    <source>
        <dbReference type="SAM" id="MobiDB-lite"/>
    </source>
</evidence>
<dbReference type="Gene3D" id="3.40.50.410">
    <property type="entry name" value="von Willebrand factor, type A domain"/>
    <property type="match status" value="1"/>
</dbReference>
<feature type="region of interest" description="Disordered" evidence="1">
    <location>
        <begin position="462"/>
        <end position="501"/>
    </location>
</feature>
<dbReference type="RefSeq" id="XP_035825846.1">
    <property type="nucleotide sequence ID" value="XM_035969953.1"/>
</dbReference>
<dbReference type="InterPro" id="IPR002035">
    <property type="entry name" value="VWF_A"/>
</dbReference>
<dbReference type="CDD" id="cd01450">
    <property type="entry name" value="vWFA_subfamily_ECM"/>
    <property type="match status" value="1"/>
</dbReference>
<dbReference type="SMART" id="SM00494">
    <property type="entry name" value="ChtBD2"/>
    <property type="match status" value="1"/>
</dbReference>
<sequence length="643" mass="69184">MANHLFLLSLVAALTLPGLILAQNDTTRQPGTSGADVVKAAVHVLREKCVFPNDHLFLRRLAYVLTEDGTDPSTYRPGYDGGIWKVDNDTFHLTLKIVNDDLFEEAFGITWSQVTWDELRKPLYSVIAASLYVISHTPNGQFPVTEDEQAALYHSLFGGSASDFKKNITSLDTGMHLGKQGIYKSTHFNFSVYNSSSSAKNAVLRIPKISGGTSTWLALDEAADTLFSNTSTRPGASRVAVLATDGYSILSMTNASAERLKSKDVSVFAIGVGSGTNLQELNAIASTPKCIHMRELSGFSELASIITDIKEESCKAAAVQKEGSNNTYSCQKETAFSLDVQNGYSVVVRPDSGHVDIYGSFSTSLPSAALSDFSSEAKSNRPVILFIEEKGNERKIYLTVSSSPNKTGDCQSYFELVVYTKNVLSLEVPLVPLCAINGTANACDILTIIKGQLNIGNKTANTTATTSSDTTILPENQTSPFPNTSSPHIKPTAPATPTPSTTHIPCPGSGPGVYAHPVSKTSYVACAEDGSVYVFQCPAGLSFTVKERRCSTPVRYRNVTCTLHDPTVTYPTLGLASDVTPAIFYVRDATGPMYLTVGGGSGSCSGFVNVTRLDGNALHKFDSACFRHCGNFRLIQQQSPKRK</sequence>
<evidence type="ECO:0000313" key="5">
    <source>
        <dbReference type="Proteomes" id="UP000694888"/>
    </source>
</evidence>
<dbReference type="SUPFAM" id="SSF57625">
    <property type="entry name" value="Invertebrate chitin-binding proteins"/>
    <property type="match status" value="1"/>
</dbReference>
<evidence type="ECO:0000259" key="3">
    <source>
        <dbReference type="PROSITE" id="PS50234"/>
    </source>
</evidence>
<feature type="compositionally biased region" description="Polar residues" evidence="1">
    <location>
        <begin position="473"/>
        <end position="486"/>
    </location>
</feature>
<reference evidence="6" key="1">
    <citation type="submission" date="2025-08" db="UniProtKB">
        <authorList>
            <consortium name="RefSeq"/>
        </authorList>
    </citation>
    <scope>IDENTIFICATION</scope>
</reference>
<feature type="domain" description="Chitin-binding type-2" evidence="4">
    <location>
        <begin position="503"/>
        <end position="563"/>
    </location>
</feature>
<dbReference type="PANTHER" id="PTHR24020">
    <property type="entry name" value="COLLAGEN ALPHA"/>
    <property type="match status" value="1"/>
</dbReference>